<sequence length="1021" mass="111470">METPIEVLRIEQNVVSKELGRFRACDPISRSFYCREWAQYIYKKHFVWNAKTQEDMQEQQQQHHGSALLGAGGGGVMSTGHYTICMLQPPCEAKRKERSPKLSEQFEKLLEAKSTCDEEDDDDDDDDGDDSTPGGKKQSGSTASPSSPTLTQDIIQACILWQSLPSSLSGLPSIFEPVQFNPFPDHIPLDDDLKAPAQLLDPLIIERQALCLPSDGFHLLKNLTGDILISHTQPSCLHTKPDDPSPADLELDRQMLNDDLQTITLQVLAAMDKRLMVSWQPLLDFLRQLTHLEEQRNKLMGQQCQATVDAFVEKQQLGGSFSTVWQQQQGSMADAVKMVDTYLDDLIKHVQNFLNDFVNPRLEQIGQLIQDLWDLVGPTIQHMAERMATHEERDKGNAENCKAVSQSLKGLHSTKEVDEAIDRIQHAMADRVDDYITSVQDLKKTYSDLGGGGLKAQMDKIQHKDFRKRVKRLEAGYTSLRQFFRYEVTQKIFPETLFCKFSLVCLGALMQEGEVMEAMIIETEVKRFIESHRPLVKRRQSIVVQYEEGVQAGRRELAGILGKLFLKEGMRIQGENLALKRQAMLLKSMGVDEGGSGGSSNQPNPGGGGGGGGGANGGGGSGSNSNNNNSSSVNQGKSESGSKKKKKNKKKKAATAQAAATASTLPIETEDNNDTSSTTTALDNEAVVEPATAVSSPSIRSTTLTAQPPPDEPKIASSPVQQPIKKNKVLTIPPSPASTYVPPPPIETTAPPTQPPSSNKSSTSSSKSTLGTTHKAKSSPKQSSNSKITAPVPAPAPATSSQPSSTPTSKKNDNIPGAPASTATPTGNKAIRSTKKPSSPPSSSSSSTTTTTTTGPVSAPSISSTAPVDPPHPPPSLSSPGPSPAAADTPTSPAPPDQSMADLVQQLQQDRLDIESKMKALQQDMTTMQQHYREQQQQTWQWYEQQQAERKEMQRYIQQLEQQVKHYQQQQVGPVGTLCSTTTSSSSSPLDHHWLTAGFGNQDLFAGYRQEMQSYQQPPPF</sequence>
<feature type="compositionally biased region" description="Low complexity" evidence="2">
    <location>
        <begin position="797"/>
        <end position="809"/>
    </location>
</feature>
<dbReference type="Proteomes" id="UP000078561">
    <property type="component" value="Unassembled WGS sequence"/>
</dbReference>
<feature type="compositionally biased region" description="Polar residues" evidence="2">
    <location>
        <begin position="693"/>
        <end position="706"/>
    </location>
</feature>
<dbReference type="EMBL" id="LT552109">
    <property type="protein sequence ID" value="SAL98459.1"/>
    <property type="molecule type" value="Genomic_DNA"/>
</dbReference>
<feature type="coiled-coil region" evidence="1">
    <location>
        <begin position="904"/>
        <end position="970"/>
    </location>
</feature>
<name>A0A163KUA3_ABSGL</name>
<gene>
    <name evidence="3" type="primary">ABSGL_03996.1 scaffold 4782</name>
</gene>
<keyword evidence="1" id="KW-0175">Coiled coil</keyword>
<feature type="compositionally biased region" description="Polar residues" evidence="2">
    <location>
        <begin position="779"/>
        <end position="788"/>
    </location>
</feature>
<feature type="compositionally biased region" description="Gly residues" evidence="2">
    <location>
        <begin position="605"/>
        <end position="622"/>
    </location>
</feature>
<dbReference type="PANTHER" id="PTHR46007:SF8">
    <property type="entry name" value="C2H2-TYPE DOMAIN-CONTAINING PROTEIN"/>
    <property type="match status" value="1"/>
</dbReference>
<feature type="compositionally biased region" description="Low complexity" evidence="2">
    <location>
        <begin position="841"/>
        <end position="854"/>
    </location>
</feature>
<feature type="region of interest" description="Disordered" evidence="2">
    <location>
        <begin position="590"/>
        <end position="901"/>
    </location>
</feature>
<dbReference type="GO" id="GO:0045944">
    <property type="term" value="P:positive regulation of transcription by RNA polymerase II"/>
    <property type="evidence" value="ECO:0007669"/>
    <property type="project" value="TreeGrafter"/>
</dbReference>
<feature type="compositionally biased region" description="Basic residues" evidence="2">
    <location>
        <begin position="643"/>
        <end position="653"/>
    </location>
</feature>
<dbReference type="InterPro" id="IPR051647">
    <property type="entry name" value="Mediator_comp_sub12"/>
</dbReference>
<protein>
    <submittedName>
        <fullName evidence="3">Uncharacterized protein</fullName>
    </submittedName>
</protein>
<feature type="compositionally biased region" description="Low complexity" evidence="2">
    <location>
        <begin position="747"/>
        <end position="769"/>
    </location>
</feature>
<feature type="compositionally biased region" description="Pro residues" evidence="2">
    <location>
        <begin position="868"/>
        <end position="883"/>
    </location>
</feature>
<feature type="region of interest" description="Disordered" evidence="2">
    <location>
        <begin position="112"/>
        <end position="149"/>
    </location>
</feature>
<reference evidence="3" key="1">
    <citation type="submission" date="2016-04" db="EMBL/GenBank/DDBJ databases">
        <authorList>
            <person name="Evans L.H."/>
            <person name="Alamgir A."/>
            <person name="Owens N."/>
            <person name="Weber N.D."/>
            <person name="Virtaneva K."/>
            <person name="Barbian K."/>
            <person name="Babar A."/>
            <person name="Rosenke K."/>
        </authorList>
    </citation>
    <scope>NUCLEOTIDE SEQUENCE [LARGE SCALE GENOMIC DNA]</scope>
    <source>
        <strain evidence="3">CBS 101.48</strain>
    </source>
</reference>
<feature type="compositionally biased region" description="Low complexity" evidence="2">
    <location>
        <begin position="623"/>
        <end position="636"/>
    </location>
</feature>
<organism evidence="3">
    <name type="scientific">Absidia glauca</name>
    <name type="common">Pin mould</name>
    <dbReference type="NCBI Taxonomy" id="4829"/>
    <lineage>
        <taxon>Eukaryota</taxon>
        <taxon>Fungi</taxon>
        <taxon>Fungi incertae sedis</taxon>
        <taxon>Mucoromycota</taxon>
        <taxon>Mucoromycotina</taxon>
        <taxon>Mucoromycetes</taxon>
        <taxon>Mucorales</taxon>
        <taxon>Cunninghamellaceae</taxon>
        <taxon>Absidia</taxon>
    </lineage>
</organism>
<feature type="compositionally biased region" description="Polar residues" evidence="2">
    <location>
        <begin position="138"/>
        <end position="149"/>
    </location>
</feature>
<feature type="compositionally biased region" description="Pro residues" evidence="2">
    <location>
        <begin position="733"/>
        <end position="746"/>
    </location>
</feature>
<dbReference type="STRING" id="4829.A0A163KUA3"/>
<dbReference type="GO" id="GO:0016592">
    <property type="term" value="C:mediator complex"/>
    <property type="evidence" value="ECO:0007669"/>
    <property type="project" value="TreeGrafter"/>
</dbReference>
<dbReference type="InParanoid" id="A0A163KUA3"/>
<dbReference type="GO" id="GO:0003713">
    <property type="term" value="F:transcription coactivator activity"/>
    <property type="evidence" value="ECO:0007669"/>
    <property type="project" value="TreeGrafter"/>
</dbReference>
<dbReference type="AlphaFoldDB" id="A0A163KUA3"/>
<proteinExistence type="predicted"/>
<feature type="compositionally biased region" description="Acidic residues" evidence="2">
    <location>
        <begin position="117"/>
        <end position="130"/>
    </location>
</feature>
<dbReference type="OrthoDB" id="2148641at2759"/>
<keyword evidence="4" id="KW-1185">Reference proteome</keyword>
<evidence type="ECO:0000256" key="2">
    <source>
        <dbReference type="SAM" id="MobiDB-lite"/>
    </source>
</evidence>
<feature type="compositionally biased region" description="Low complexity" evidence="2">
    <location>
        <begin position="884"/>
        <end position="901"/>
    </location>
</feature>
<accession>A0A163KUA3</accession>
<dbReference type="PANTHER" id="PTHR46007">
    <property type="entry name" value="MEDIATOR OF RNA POLYMERASE II TRANSCRIPTION SUBUNIT 12"/>
    <property type="match status" value="1"/>
</dbReference>
<evidence type="ECO:0000256" key="1">
    <source>
        <dbReference type="SAM" id="Coils"/>
    </source>
</evidence>
<evidence type="ECO:0000313" key="4">
    <source>
        <dbReference type="Proteomes" id="UP000078561"/>
    </source>
</evidence>
<evidence type="ECO:0000313" key="3">
    <source>
        <dbReference type="EMBL" id="SAL98459.1"/>
    </source>
</evidence>